<evidence type="ECO:0000313" key="1">
    <source>
        <dbReference type="EMBL" id="QSW90731.1"/>
    </source>
</evidence>
<proteinExistence type="predicted"/>
<accession>A0ABX7QK26</accession>
<organism evidence="1 2">
    <name type="scientific">Flavobacterium endoglycinae</name>
    <dbReference type="NCBI Taxonomy" id="2816357"/>
    <lineage>
        <taxon>Bacteria</taxon>
        <taxon>Pseudomonadati</taxon>
        <taxon>Bacteroidota</taxon>
        <taxon>Flavobacteriia</taxon>
        <taxon>Flavobacteriales</taxon>
        <taxon>Flavobacteriaceae</taxon>
        <taxon>Flavobacterium</taxon>
    </lineage>
</organism>
<dbReference type="EMBL" id="CP071448">
    <property type="protein sequence ID" value="QSW90731.1"/>
    <property type="molecule type" value="Genomic_DNA"/>
</dbReference>
<gene>
    <name evidence="1" type="ORF">J0383_07945</name>
</gene>
<protein>
    <recommendedName>
        <fullName evidence="3">DUF3164 family protein</fullName>
    </recommendedName>
</protein>
<evidence type="ECO:0008006" key="3">
    <source>
        <dbReference type="Google" id="ProtNLM"/>
    </source>
</evidence>
<dbReference type="RefSeq" id="WP_207297880.1">
    <property type="nucleotide sequence ID" value="NZ_CP071448.1"/>
</dbReference>
<sequence>MENQEKPTISLSDLSPEQVKQLTLQAKEAAKTERKKRQENYKAFKELGAEFLQRNITSLTELRGINENVILNVFKDFEPTLAMRKELYGASDQDSYTTTLPDGSQSITIGYNVAISFDGTEPAGITKIKQYLATLSGDNNNARKLAASLNVLLKPNGKTGMLKPNVVLQLKALRDEYNDEGFDDGIEIIERAQIFTRTTQYVRGWSYITDENGQRKKLTFNFSV</sequence>
<reference evidence="1 2" key="1">
    <citation type="submission" date="2021-03" db="EMBL/GenBank/DDBJ databases">
        <title>Flavobacterium kribbensis sp. nov, an endophytic bacteria, isolated from soybean.</title>
        <authorList>
            <person name="Lee J."/>
            <person name="Seo J."/>
        </authorList>
    </citation>
    <scope>NUCLEOTIDE SEQUENCE [LARGE SCALE GENOMIC DNA]</scope>
    <source>
        <strain evidence="1 2">BB8</strain>
    </source>
</reference>
<evidence type="ECO:0000313" key="2">
    <source>
        <dbReference type="Proteomes" id="UP000663440"/>
    </source>
</evidence>
<keyword evidence="2" id="KW-1185">Reference proteome</keyword>
<name>A0ABX7QK26_9FLAO</name>
<dbReference type="Proteomes" id="UP000663440">
    <property type="component" value="Chromosome"/>
</dbReference>